<sequence length="140" mass="15217">MLMNSNSCGSSSSSSSSSETIVVPVLTNSISEVSRIFKLSLNDCSSIERPSSTRLQDAASLARSISFLIASFDGICCTAGYFSSFLMILGKVYFSFWRYDTNTFMNARRIRSPISLMLNSTAVSNVVVMERNSRNSSSAG</sequence>
<proteinExistence type="predicted"/>
<dbReference type="EMBL" id="HBUE01157224">
    <property type="protein sequence ID" value="CAG6508362.1"/>
    <property type="molecule type" value="Transcribed_RNA"/>
</dbReference>
<name>A0A8D8GFS1_CULPI</name>
<feature type="transmembrane region" description="Helical" evidence="1">
    <location>
        <begin position="65"/>
        <end position="90"/>
    </location>
</feature>
<organism evidence="2">
    <name type="scientific">Culex pipiens</name>
    <name type="common">House mosquito</name>
    <dbReference type="NCBI Taxonomy" id="7175"/>
    <lineage>
        <taxon>Eukaryota</taxon>
        <taxon>Metazoa</taxon>
        <taxon>Ecdysozoa</taxon>
        <taxon>Arthropoda</taxon>
        <taxon>Hexapoda</taxon>
        <taxon>Insecta</taxon>
        <taxon>Pterygota</taxon>
        <taxon>Neoptera</taxon>
        <taxon>Endopterygota</taxon>
        <taxon>Diptera</taxon>
        <taxon>Nematocera</taxon>
        <taxon>Culicoidea</taxon>
        <taxon>Culicidae</taxon>
        <taxon>Culicinae</taxon>
        <taxon>Culicini</taxon>
        <taxon>Culex</taxon>
        <taxon>Culex</taxon>
    </lineage>
</organism>
<keyword evidence="1" id="KW-1133">Transmembrane helix</keyword>
<reference evidence="2" key="1">
    <citation type="submission" date="2021-05" db="EMBL/GenBank/DDBJ databases">
        <authorList>
            <person name="Alioto T."/>
            <person name="Alioto T."/>
            <person name="Gomez Garrido J."/>
        </authorList>
    </citation>
    <scope>NUCLEOTIDE SEQUENCE</scope>
</reference>
<evidence type="ECO:0000313" key="2">
    <source>
        <dbReference type="EMBL" id="CAG6508362.1"/>
    </source>
</evidence>
<protein>
    <submittedName>
        <fullName evidence="2">(northern house mosquito) hypothetical protein</fullName>
    </submittedName>
</protein>
<keyword evidence="1" id="KW-0472">Membrane</keyword>
<evidence type="ECO:0000256" key="1">
    <source>
        <dbReference type="SAM" id="Phobius"/>
    </source>
</evidence>
<dbReference type="EMBL" id="HBUE01262340">
    <property type="protein sequence ID" value="CAG6559719.1"/>
    <property type="molecule type" value="Transcribed_RNA"/>
</dbReference>
<keyword evidence="1" id="KW-0812">Transmembrane</keyword>
<dbReference type="AlphaFoldDB" id="A0A8D8GFS1"/>
<accession>A0A8D8GFS1</accession>